<feature type="domain" description="Rhodanese" evidence="2">
    <location>
        <begin position="63"/>
        <end position="180"/>
    </location>
</feature>
<dbReference type="RefSeq" id="WP_009539528.1">
    <property type="nucleotide sequence ID" value="NZ_ANHY01000005.1"/>
</dbReference>
<dbReference type="InterPro" id="IPR001763">
    <property type="entry name" value="Rhodanese-like_dom"/>
</dbReference>
<dbReference type="STRING" id="1238182.C882_3409"/>
<comment type="caution">
    <text evidence="3">The sequence shown here is derived from an EMBL/GenBank/DDBJ whole genome shotgun (WGS) entry which is preliminary data.</text>
</comment>
<feature type="signal peptide" evidence="1">
    <location>
        <begin position="1"/>
        <end position="35"/>
    </location>
</feature>
<dbReference type="InterPro" id="IPR036873">
    <property type="entry name" value="Rhodanese-like_dom_sf"/>
</dbReference>
<evidence type="ECO:0000256" key="1">
    <source>
        <dbReference type="SAM" id="SignalP"/>
    </source>
</evidence>
<dbReference type="EMBL" id="ANHY01000005">
    <property type="protein sequence ID" value="EKV31659.1"/>
    <property type="molecule type" value="Genomic_DNA"/>
</dbReference>
<gene>
    <name evidence="3" type="ORF">C882_3409</name>
</gene>
<dbReference type="AlphaFoldDB" id="K9H3R6"/>
<accession>K9H3R6</accession>
<dbReference type="PANTHER" id="PTHR44086">
    <property type="entry name" value="THIOSULFATE SULFURTRANSFERASE RDL2, MITOCHONDRIAL-RELATED"/>
    <property type="match status" value="1"/>
</dbReference>
<sequence length="208" mass="22438">MTSPLLRPLRALGLACALAVTAAAPLALTAVPAAAADVPEKKTAQVKSGLYVTAAEAYEMMQADPSVVLIDVRDPVEVMFTGFAEETDIHVPYKMANRSKLNAEKGVWSMETNPDFADEVQAKLEAMNVPKDAKLVFMCRSGSTRSAPAADMLHDRGWTNAYTMVDGFEGGKRKDGPSAGVRDVSGWRNSGLPWTYKLPEDVVYVAKD</sequence>
<dbReference type="PANTHER" id="PTHR44086:SF10">
    <property type="entry name" value="THIOSULFATE SULFURTRANSFERASE_RHODANESE-LIKE DOMAIN-CONTAINING PROTEIN 3"/>
    <property type="match status" value="1"/>
</dbReference>
<protein>
    <submittedName>
        <fullName evidence="3">Rhodanese-like protein</fullName>
    </submittedName>
</protein>
<dbReference type="PATRIC" id="fig|1238182.3.peg.1079"/>
<evidence type="ECO:0000313" key="4">
    <source>
        <dbReference type="Proteomes" id="UP000009881"/>
    </source>
</evidence>
<dbReference type="OrthoDB" id="7835227at2"/>
<dbReference type="SMART" id="SM00450">
    <property type="entry name" value="RHOD"/>
    <property type="match status" value="1"/>
</dbReference>
<dbReference type="SUPFAM" id="SSF52821">
    <property type="entry name" value="Rhodanese/Cell cycle control phosphatase"/>
    <property type="match status" value="1"/>
</dbReference>
<dbReference type="Pfam" id="PF00581">
    <property type="entry name" value="Rhodanese"/>
    <property type="match status" value="1"/>
</dbReference>
<evidence type="ECO:0000259" key="2">
    <source>
        <dbReference type="PROSITE" id="PS50206"/>
    </source>
</evidence>
<dbReference type="eggNOG" id="COG0607">
    <property type="taxonomic scope" value="Bacteria"/>
</dbReference>
<keyword evidence="4" id="KW-1185">Reference proteome</keyword>
<dbReference type="PROSITE" id="PS50206">
    <property type="entry name" value="RHODANESE_3"/>
    <property type="match status" value="1"/>
</dbReference>
<evidence type="ECO:0000313" key="3">
    <source>
        <dbReference type="EMBL" id="EKV31659.1"/>
    </source>
</evidence>
<dbReference type="GO" id="GO:0004792">
    <property type="term" value="F:thiosulfate-cyanide sulfurtransferase activity"/>
    <property type="evidence" value="ECO:0007669"/>
    <property type="project" value="TreeGrafter"/>
</dbReference>
<proteinExistence type="predicted"/>
<name>K9H3R6_9PROT</name>
<reference evidence="3 4" key="1">
    <citation type="journal article" date="2013" name="Genome Announc.">
        <title>Draft Genome Sequence of an Alphaproteobacterium, Caenispirillum salinarum AK4(T), Isolated from a Solar Saltern.</title>
        <authorList>
            <person name="Khatri I."/>
            <person name="Singh A."/>
            <person name="Korpole S."/>
            <person name="Pinnaka A.K."/>
            <person name="Subramanian S."/>
        </authorList>
    </citation>
    <scope>NUCLEOTIDE SEQUENCE [LARGE SCALE GENOMIC DNA]</scope>
    <source>
        <strain evidence="3 4">AK4</strain>
    </source>
</reference>
<dbReference type="Gene3D" id="3.40.250.10">
    <property type="entry name" value="Rhodanese-like domain"/>
    <property type="match status" value="1"/>
</dbReference>
<dbReference type="Proteomes" id="UP000009881">
    <property type="component" value="Unassembled WGS sequence"/>
</dbReference>
<feature type="chain" id="PRO_5003931315" evidence="1">
    <location>
        <begin position="36"/>
        <end position="208"/>
    </location>
</feature>
<keyword evidence="1" id="KW-0732">Signal</keyword>
<organism evidence="3 4">
    <name type="scientific">Caenispirillum salinarum AK4</name>
    <dbReference type="NCBI Taxonomy" id="1238182"/>
    <lineage>
        <taxon>Bacteria</taxon>
        <taxon>Pseudomonadati</taxon>
        <taxon>Pseudomonadota</taxon>
        <taxon>Alphaproteobacteria</taxon>
        <taxon>Rhodospirillales</taxon>
        <taxon>Novispirillaceae</taxon>
        <taxon>Caenispirillum</taxon>
    </lineage>
</organism>